<keyword evidence="1" id="KW-0418">Kinase</keyword>
<dbReference type="EMBL" id="AZMM01008538">
    <property type="protein sequence ID" value="ETJ37238.1"/>
    <property type="molecule type" value="Genomic_DNA"/>
</dbReference>
<dbReference type="GO" id="GO:0008652">
    <property type="term" value="P:amino acid biosynthetic process"/>
    <property type="evidence" value="ECO:0007669"/>
    <property type="project" value="InterPro"/>
</dbReference>
<organism evidence="1">
    <name type="scientific">human gut metagenome</name>
    <dbReference type="NCBI Taxonomy" id="408170"/>
    <lineage>
        <taxon>unclassified sequences</taxon>
        <taxon>metagenomes</taxon>
        <taxon>organismal metagenomes</taxon>
    </lineage>
</organism>
<dbReference type="InterPro" id="IPR018042">
    <property type="entry name" value="Aspartate_kinase_CS"/>
</dbReference>
<evidence type="ECO:0000313" key="1">
    <source>
        <dbReference type="EMBL" id="ETJ37238.1"/>
    </source>
</evidence>
<dbReference type="InterPro" id="IPR036393">
    <property type="entry name" value="AceGlu_kinase-like_sf"/>
</dbReference>
<dbReference type="PROSITE" id="PS00324">
    <property type="entry name" value="ASPARTOKINASE"/>
    <property type="match status" value="1"/>
</dbReference>
<proteinExistence type="predicted"/>
<dbReference type="AlphaFoldDB" id="W1Y3V6"/>
<feature type="non-terminal residue" evidence="1">
    <location>
        <position position="32"/>
    </location>
</feature>
<sequence length="32" mass="3546">MALIVKKFGGSSVATPEKIFNIVDRVLREKQA</sequence>
<accession>W1Y3V6</accession>
<gene>
    <name evidence="1" type="ORF">Q604_UNBC08538G0001</name>
</gene>
<reference evidence="1" key="1">
    <citation type="submission" date="2013-12" db="EMBL/GenBank/DDBJ databases">
        <title>A Varibaculum cambriense genome reconstructed from a premature infant gut community with otherwise low bacterial novelty that shifts toward anaerobic metabolism during the third week of life.</title>
        <authorList>
            <person name="Brown C.T."/>
            <person name="Sharon I."/>
            <person name="Thomas B.C."/>
            <person name="Castelle C.J."/>
            <person name="Morowitz M.J."/>
            <person name="Banfield J.F."/>
        </authorList>
    </citation>
    <scope>NUCLEOTIDE SEQUENCE</scope>
</reference>
<comment type="caution">
    <text evidence="1">The sequence shown here is derived from an EMBL/GenBank/DDBJ whole genome shotgun (WGS) entry which is preliminary data.</text>
</comment>
<name>W1Y3V6_9ZZZZ</name>
<keyword evidence="1" id="KW-0808">Transferase</keyword>
<protein>
    <submittedName>
        <fullName evidence="1">Aspartokinase</fullName>
    </submittedName>
</protein>
<dbReference type="Gene3D" id="3.40.1160.10">
    <property type="entry name" value="Acetylglutamate kinase-like"/>
    <property type="match status" value="1"/>
</dbReference>
<dbReference type="GO" id="GO:0004072">
    <property type="term" value="F:aspartate kinase activity"/>
    <property type="evidence" value="ECO:0007669"/>
    <property type="project" value="InterPro"/>
</dbReference>